<dbReference type="Pfam" id="PF13559">
    <property type="entry name" value="DUF4129"/>
    <property type="match status" value="1"/>
</dbReference>
<feature type="region of interest" description="Disordered" evidence="1">
    <location>
        <begin position="1"/>
        <end position="31"/>
    </location>
</feature>
<keyword evidence="2" id="KW-0472">Membrane</keyword>
<accession>A0A6N7EJC3</accession>
<sequence length="272" mass="28020">MLGTATGGRDRVGGPADRAVEPGTRAAETASGRPAAPWGALALTLLVCLLAVVAATGPALSERSAVTVVETPETGAGDEMGVDNPPLYSDPIERDKELRPDFASADWIGAALVCAVAVVALALLVPRLLRALRQRDRPEEAGDGVAIAGASSLLDVGRAPEVPVLMEGARAAEQLLDDVQDPRDAVVAAWLALEAAAAGSGASRQPAQTPTEFTTTVLDATGADREAVDTLLRLYLRARFTTAGRRTTGAADVAAARAALATLSESWVRRRG</sequence>
<gene>
    <name evidence="4" type="ORF">GB881_15850</name>
</gene>
<evidence type="ECO:0000256" key="1">
    <source>
        <dbReference type="SAM" id="MobiDB-lite"/>
    </source>
</evidence>
<comment type="caution">
    <text evidence="4">The sequence shown here is derived from an EMBL/GenBank/DDBJ whole genome shotgun (WGS) entry which is preliminary data.</text>
</comment>
<feature type="domain" description="Protein-glutamine gamma-glutamyltransferase-like C-terminal" evidence="3">
    <location>
        <begin position="189"/>
        <end position="260"/>
    </location>
</feature>
<keyword evidence="2" id="KW-1133">Transmembrane helix</keyword>
<reference evidence="4 5" key="1">
    <citation type="submission" date="2019-10" db="EMBL/GenBank/DDBJ databases">
        <title>Georgenia wutianyii sp. nov. and Georgenia yuyongxinii sp. nov. isolated from plateau pika (Ochotona curzoniae) in the Qinghai-Tibet plateau of China.</title>
        <authorList>
            <person name="Tian Z."/>
        </authorList>
    </citation>
    <scope>NUCLEOTIDE SEQUENCE [LARGE SCALE GENOMIC DNA]</scope>
    <source>
        <strain evidence="4 5">JCM 19765</strain>
    </source>
</reference>
<evidence type="ECO:0000259" key="3">
    <source>
        <dbReference type="Pfam" id="PF13559"/>
    </source>
</evidence>
<dbReference type="EMBL" id="WHPC01000084">
    <property type="protein sequence ID" value="MPV38492.1"/>
    <property type="molecule type" value="Genomic_DNA"/>
</dbReference>
<evidence type="ECO:0000313" key="4">
    <source>
        <dbReference type="EMBL" id="MPV38492.1"/>
    </source>
</evidence>
<dbReference type="InterPro" id="IPR025403">
    <property type="entry name" value="TgpA-like_C"/>
</dbReference>
<feature type="transmembrane region" description="Helical" evidence="2">
    <location>
        <begin position="35"/>
        <end position="55"/>
    </location>
</feature>
<keyword evidence="2" id="KW-0812">Transmembrane</keyword>
<protein>
    <submittedName>
        <fullName evidence="4">DUF4129 domain-containing protein</fullName>
    </submittedName>
</protein>
<dbReference type="AlphaFoldDB" id="A0A6N7EJC3"/>
<organism evidence="4 5">
    <name type="scientific">Georgenia subflava</name>
    <dbReference type="NCBI Taxonomy" id="1622177"/>
    <lineage>
        <taxon>Bacteria</taxon>
        <taxon>Bacillati</taxon>
        <taxon>Actinomycetota</taxon>
        <taxon>Actinomycetes</taxon>
        <taxon>Micrococcales</taxon>
        <taxon>Bogoriellaceae</taxon>
        <taxon>Georgenia</taxon>
    </lineage>
</organism>
<dbReference type="OrthoDB" id="5198230at2"/>
<dbReference type="Proteomes" id="UP000437709">
    <property type="component" value="Unassembled WGS sequence"/>
</dbReference>
<proteinExistence type="predicted"/>
<feature type="transmembrane region" description="Helical" evidence="2">
    <location>
        <begin position="107"/>
        <end position="129"/>
    </location>
</feature>
<dbReference type="RefSeq" id="WP_152196280.1">
    <property type="nucleotide sequence ID" value="NZ_VUKD01000005.1"/>
</dbReference>
<evidence type="ECO:0000313" key="5">
    <source>
        <dbReference type="Proteomes" id="UP000437709"/>
    </source>
</evidence>
<evidence type="ECO:0000256" key="2">
    <source>
        <dbReference type="SAM" id="Phobius"/>
    </source>
</evidence>
<name>A0A6N7EJC3_9MICO</name>
<keyword evidence="5" id="KW-1185">Reference proteome</keyword>